<proteinExistence type="predicted"/>
<dbReference type="GeneID" id="129921671"/>
<accession>A0A9W2YB33</accession>
<dbReference type="AlphaFoldDB" id="A0A9W2YB33"/>
<evidence type="ECO:0000313" key="2">
    <source>
        <dbReference type="RefSeq" id="XP_055859928.1"/>
    </source>
</evidence>
<reference evidence="2" key="1">
    <citation type="submission" date="2025-08" db="UniProtKB">
        <authorList>
            <consortium name="RefSeq"/>
        </authorList>
    </citation>
    <scope>IDENTIFICATION</scope>
</reference>
<gene>
    <name evidence="2" type="primary">LOC129921671</name>
</gene>
<organism evidence="1 2">
    <name type="scientific">Biomphalaria glabrata</name>
    <name type="common">Bloodfluke planorb</name>
    <name type="synonym">Freshwater snail</name>
    <dbReference type="NCBI Taxonomy" id="6526"/>
    <lineage>
        <taxon>Eukaryota</taxon>
        <taxon>Metazoa</taxon>
        <taxon>Spiralia</taxon>
        <taxon>Lophotrochozoa</taxon>
        <taxon>Mollusca</taxon>
        <taxon>Gastropoda</taxon>
        <taxon>Heterobranchia</taxon>
        <taxon>Euthyneura</taxon>
        <taxon>Panpulmonata</taxon>
        <taxon>Hygrophila</taxon>
        <taxon>Lymnaeoidea</taxon>
        <taxon>Planorbidae</taxon>
        <taxon>Biomphalaria</taxon>
    </lineage>
</organism>
<protein>
    <submittedName>
        <fullName evidence="2">Uncharacterized protein LOC129921671</fullName>
    </submittedName>
</protein>
<keyword evidence="1" id="KW-1185">Reference proteome</keyword>
<evidence type="ECO:0000313" key="1">
    <source>
        <dbReference type="Proteomes" id="UP001165740"/>
    </source>
</evidence>
<dbReference type="OrthoDB" id="10281684at2759"/>
<name>A0A9W2YB33_BIOGL</name>
<dbReference type="Proteomes" id="UP001165740">
    <property type="component" value="Chromosome 11"/>
</dbReference>
<sequence>MENILFYICISFLTYIEFAHVHGSVSRDVCATRYKELLDSIPDSASAAERCEYMSPVFTCQLSITDDGQPTERDIGVVKVQARGQCNDTIDAIVEANRVNQDFQKMTFNREVSLKCLGYLNENANDTLSDDVKCEILKNFSKCIIKTYGSSRPVADVVKRVSEVLSDAGADSPSTCAIDPDILMDEVWGRNQAVTVTSSFWVTVTLLPVITFMMSY</sequence>
<dbReference type="RefSeq" id="XP_055859928.1">
    <property type="nucleotide sequence ID" value="XM_056003953.1"/>
</dbReference>